<feature type="compositionally biased region" description="Basic and acidic residues" evidence="1">
    <location>
        <begin position="155"/>
        <end position="175"/>
    </location>
</feature>
<evidence type="ECO:0000313" key="2">
    <source>
        <dbReference type="EMBL" id="KAK0983571.1"/>
    </source>
</evidence>
<keyword evidence="3" id="KW-1185">Reference proteome</keyword>
<feature type="compositionally biased region" description="Basic and acidic residues" evidence="1">
    <location>
        <begin position="90"/>
        <end position="105"/>
    </location>
</feature>
<dbReference type="AlphaFoldDB" id="A0AAN6KHP1"/>
<accession>A0AAN6KHP1</accession>
<feature type="compositionally biased region" description="Polar residues" evidence="1">
    <location>
        <begin position="17"/>
        <end position="29"/>
    </location>
</feature>
<reference evidence="2" key="1">
    <citation type="submission" date="2023-06" db="EMBL/GenBank/DDBJ databases">
        <title>Black Yeasts Isolated from many extreme environments.</title>
        <authorList>
            <person name="Coleine C."/>
            <person name="Stajich J.E."/>
            <person name="Selbmann L."/>
        </authorList>
    </citation>
    <scope>NUCLEOTIDE SEQUENCE</scope>
    <source>
        <strain evidence="2">CCFEE 5200</strain>
    </source>
</reference>
<name>A0AAN6KHP1_9PEZI</name>
<feature type="region of interest" description="Disordered" evidence="1">
    <location>
        <begin position="244"/>
        <end position="319"/>
    </location>
</feature>
<sequence length="319" mass="34417">MESLHYEEHKPPVTLSYFSNHTMTPSTAKPVQGSAATRPAPQEAYWKWQPEKAFKALQQQNKTEKAKTKLKASNRHALRHQKGPADIVEEGEHKSGPDVSAKDRVAGSSLPKLTNMYEWLRFAPEDPTGGLESSRKKEPDGSRAVKAPCDVESEPVVRGRTRDRALPGEAREEGKTQLTGMPRGGAPAGAIEEAAKDTRASPGPRRLGKCISATDRRLNGGEARTAIRLASRNAFDAAVQHWPGLPDTEKVSSATSATSSMARPSGPPVLTFPGSRVLGNDKRRLGDLGRAPQATKEPPLKPIAGNGSVPTANVEKGYW</sequence>
<gene>
    <name evidence="2" type="ORF">LTR91_011219</name>
</gene>
<proteinExistence type="predicted"/>
<feature type="region of interest" description="Disordered" evidence="1">
    <location>
        <begin position="58"/>
        <end position="105"/>
    </location>
</feature>
<dbReference type="Proteomes" id="UP001175353">
    <property type="component" value="Unassembled WGS sequence"/>
</dbReference>
<feature type="region of interest" description="Disordered" evidence="1">
    <location>
        <begin position="124"/>
        <end position="207"/>
    </location>
</feature>
<feature type="region of interest" description="Disordered" evidence="1">
    <location>
        <begin position="17"/>
        <end position="41"/>
    </location>
</feature>
<protein>
    <submittedName>
        <fullName evidence="2">Uncharacterized protein</fullName>
    </submittedName>
</protein>
<feature type="compositionally biased region" description="Basic residues" evidence="1">
    <location>
        <begin position="68"/>
        <end position="82"/>
    </location>
</feature>
<feature type="compositionally biased region" description="Basic and acidic residues" evidence="1">
    <location>
        <begin position="133"/>
        <end position="143"/>
    </location>
</feature>
<comment type="caution">
    <text evidence="2">The sequence shown here is derived from an EMBL/GenBank/DDBJ whole genome shotgun (WGS) entry which is preliminary data.</text>
</comment>
<evidence type="ECO:0000256" key="1">
    <source>
        <dbReference type="SAM" id="MobiDB-lite"/>
    </source>
</evidence>
<dbReference type="EMBL" id="JAUJLE010000101">
    <property type="protein sequence ID" value="KAK0983571.1"/>
    <property type="molecule type" value="Genomic_DNA"/>
</dbReference>
<organism evidence="2 3">
    <name type="scientific">Friedmanniomyces endolithicus</name>
    <dbReference type="NCBI Taxonomy" id="329885"/>
    <lineage>
        <taxon>Eukaryota</taxon>
        <taxon>Fungi</taxon>
        <taxon>Dikarya</taxon>
        <taxon>Ascomycota</taxon>
        <taxon>Pezizomycotina</taxon>
        <taxon>Dothideomycetes</taxon>
        <taxon>Dothideomycetidae</taxon>
        <taxon>Mycosphaerellales</taxon>
        <taxon>Teratosphaeriaceae</taxon>
        <taxon>Friedmanniomyces</taxon>
    </lineage>
</organism>
<evidence type="ECO:0000313" key="3">
    <source>
        <dbReference type="Proteomes" id="UP001175353"/>
    </source>
</evidence>